<dbReference type="PROSITE" id="PS00134">
    <property type="entry name" value="TRYPSIN_HIS"/>
    <property type="match status" value="1"/>
</dbReference>
<dbReference type="InterPro" id="IPR043504">
    <property type="entry name" value="Peptidase_S1_PA_chymotrypsin"/>
</dbReference>
<feature type="chain" id="PRO_5040045398" description="Peptidase S1 domain-containing protein" evidence="7">
    <location>
        <begin position="25"/>
        <end position="331"/>
    </location>
</feature>
<dbReference type="EMBL" id="JAHDVG010000483">
    <property type="protein sequence ID" value="KAH1172196.1"/>
    <property type="molecule type" value="Genomic_DNA"/>
</dbReference>
<dbReference type="PROSITE" id="PS50240">
    <property type="entry name" value="TRYPSIN_DOM"/>
    <property type="match status" value="1"/>
</dbReference>
<keyword evidence="1" id="KW-0645">Protease</keyword>
<dbReference type="FunFam" id="2.40.10.10:FF:000024">
    <property type="entry name" value="Serine protease 53"/>
    <property type="match status" value="1"/>
</dbReference>
<evidence type="ECO:0000256" key="2">
    <source>
        <dbReference type="ARBA" id="ARBA00022729"/>
    </source>
</evidence>
<keyword evidence="2 7" id="KW-0732">Signal</keyword>
<dbReference type="EMBL" id="JAHDVG010000483">
    <property type="protein sequence ID" value="KAH1172395.1"/>
    <property type="molecule type" value="Genomic_DNA"/>
</dbReference>
<dbReference type="SMART" id="SM00020">
    <property type="entry name" value="Tryp_SPc"/>
    <property type="match status" value="1"/>
</dbReference>
<dbReference type="InterPro" id="IPR009003">
    <property type="entry name" value="Peptidase_S1_PA"/>
</dbReference>
<evidence type="ECO:0000256" key="4">
    <source>
        <dbReference type="ARBA" id="ARBA00022825"/>
    </source>
</evidence>
<dbReference type="OrthoDB" id="93664at2759"/>
<dbReference type="Pfam" id="PF00089">
    <property type="entry name" value="Trypsin"/>
    <property type="match status" value="1"/>
</dbReference>
<proteinExistence type="predicted"/>
<dbReference type="SUPFAM" id="SSF50494">
    <property type="entry name" value="Trypsin-like serine proteases"/>
    <property type="match status" value="1"/>
</dbReference>
<protein>
    <recommendedName>
        <fullName evidence="8">Peptidase S1 domain-containing protein</fullName>
    </recommendedName>
</protein>
<gene>
    <name evidence="9" type="ORF">KIL84_007814</name>
    <name evidence="10" type="ORF">KIL84_008013</name>
</gene>
<dbReference type="GO" id="GO:0004252">
    <property type="term" value="F:serine-type endopeptidase activity"/>
    <property type="evidence" value="ECO:0007669"/>
    <property type="project" value="InterPro"/>
</dbReference>
<accession>A0A9D3X3I5</accession>
<evidence type="ECO:0000256" key="6">
    <source>
        <dbReference type="ARBA" id="ARBA00023180"/>
    </source>
</evidence>
<evidence type="ECO:0000256" key="3">
    <source>
        <dbReference type="ARBA" id="ARBA00022801"/>
    </source>
</evidence>
<keyword evidence="11" id="KW-1185">Reference proteome</keyword>
<dbReference type="InterPro" id="IPR018114">
    <property type="entry name" value="TRYPSIN_HIS"/>
</dbReference>
<keyword evidence="3" id="KW-0378">Hydrolase</keyword>
<comment type="caution">
    <text evidence="9">The sequence shown here is derived from an EMBL/GenBank/DDBJ whole genome shotgun (WGS) entry which is preliminary data.</text>
</comment>
<feature type="domain" description="Peptidase S1" evidence="8">
    <location>
        <begin position="37"/>
        <end position="280"/>
    </location>
</feature>
<reference evidence="9" key="1">
    <citation type="submission" date="2021-09" db="EMBL/GenBank/DDBJ databases">
        <title>The genome of Mauremys mutica provides insights into the evolution of semi-aquatic lifestyle.</title>
        <authorList>
            <person name="Gong S."/>
            <person name="Gao Y."/>
        </authorList>
    </citation>
    <scope>NUCLEOTIDE SEQUENCE</scope>
    <source>
        <strain evidence="9">MM-2020</strain>
        <tissue evidence="9">Muscle</tissue>
    </source>
</reference>
<evidence type="ECO:0000256" key="5">
    <source>
        <dbReference type="ARBA" id="ARBA00023157"/>
    </source>
</evidence>
<keyword evidence="5" id="KW-1015">Disulfide bond</keyword>
<dbReference type="PANTHER" id="PTHR24253:SF144">
    <property type="entry name" value="CHYMOTRYPSIN-LIKE PROTEASE CTRL-1-RELATED"/>
    <property type="match status" value="1"/>
</dbReference>
<dbReference type="GO" id="GO:0006508">
    <property type="term" value="P:proteolysis"/>
    <property type="evidence" value="ECO:0007669"/>
    <property type="project" value="UniProtKB-KW"/>
</dbReference>
<dbReference type="PANTHER" id="PTHR24253">
    <property type="entry name" value="TRANSMEMBRANE PROTEASE SERINE"/>
    <property type="match status" value="1"/>
</dbReference>
<dbReference type="InterPro" id="IPR001314">
    <property type="entry name" value="Peptidase_S1A"/>
</dbReference>
<evidence type="ECO:0000313" key="10">
    <source>
        <dbReference type="EMBL" id="KAH1172395.1"/>
    </source>
</evidence>
<dbReference type="Gene3D" id="2.40.10.10">
    <property type="entry name" value="Trypsin-like serine proteases"/>
    <property type="match status" value="1"/>
</dbReference>
<organism evidence="9 11">
    <name type="scientific">Mauremys mutica</name>
    <name type="common">yellowpond turtle</name>
    <dbReference type="NCBI Taxonomy" id="74926"/>
    <lineage>
        <taxon>Eukaryota</taxon>
        <taxon>Metazoa</taxon>
        <taxon>Chordata</taxon>
        <taxon>Craniata</taxon>
        <taxon>Vertebrata</taxon>
        <taxon>Euteleostomi</taxon>
        <taxon>Archelosauria</taxon>
        <taxon>Testudinata</taxon>
        <taxon>Testudines</taxon>
        <taxon>Cryptodira</taxon>
        <taxon>Durocryptodira</taxon>
        <taxon>Testudinoidea</taxon>
        <taxon>Geoemydidae</taxon>
        <taxon>Geoemydinae</taxon>
        <taxon>Mauremys</taxon>
    </lineage>
</organism>
<dbReference type="CDD" id="cd00190">
    <property type="entry name" value="Tryp_SPc"/>
    <property type="match status" value="1"/>
</dbReference>
<evidence type="ECO:0000313" key="9">
    <source>
        <dbReference type="EMBL" id="KAH1172196.1"/>
    </source>
</evidence>
<name>A0A9D3X3I5_9SAUR</name>
<evidence type="ECO:0000256" key="1">
    <source>
        <dbReference type="ARBA" id="ARBA00022670"/>
    </source>
</evidence>
<keyword evidence="6" id="KW-0325">Glycoprotein</keyword>
<evidence type="ECO:0000256" key="7">
    <source>
        <dbReference type="SAM" id="SignalP"/>
    </source>
</evidence>
<dbReference type="PRINTS" id="PR00722">
    <property type="entry name" value="CHYMOTRYPSIN"/>
</dbReference>
<feature type="signal peptide" evidence="7">
    <location>
        <begin position="1"/>
        <end position="24"/>
    </location>
</feature>
<sequence>MAGLCSQLAALLLLLVLLPSPVHGAEESQDQPVFSRITGGQDAQEGRWPWQVSVQEYDVKKNEYDHICGGSLISAQWVVSAAHCFSRHLSESSYCVNLGEYQLPNASRTCISSPVRRFISHPDYNQSPFFADIALVQLMEPVNFTDTIRPVSLLGPSTQFPAGEKCWVTGWGNTGPECKDALQPPQTLQEVQVPLVDVSTCREHFREQSHWIQDDMLCTGARGDPNGPCKFDSGGPLVCQRNGSFVLTGIISWGRNSSPPLPKVYVQVPVYVNWIQNVTGGAGLSIVSPAVLSAGTASTTPPGPCSNGLVCSCLALALAAPLLAGLLLPAL</sequence>
<keyword evidence="4" id="KW-0720">Serine protease</keyword>
<dbReference type="Proteomes" id="UP000827986">
    <property type="component" value="Unassembled WGS sequence"/>
</dbReference>
<evidence type="ECO:0000259" key="8">
    <source>
        <dbReference type="PROSITE" id="PS50240"/>
    </source>
</evidence>
<dbReference type="AlphaFoldDB" id="A0A9D3X3I5"/>
<dbReference type="InterPro" id="IPR001254">
    <property type="entry name" value="Trypsin_dom"/>
</dbReference>
<evidence type="ECO:0000313" key="11">
    <source>
        <dbReference type="Proteomes" id="UP000827986"/>
    </source>
</evidence>